<feature type="transmembrane region" description="Helical" evidence="8">
    <location>
        <begin position="91"/>
        <end position="113"/>
    </location>
</feature>
<evidence type="ECO:0000256" key="4">
    <source>
        <dbReference type="ARBA" id="ARBA00022960"/>
    </source>
</evidence>
<keyword evidence="3 8" id="KW-0812">Transmembrane</keyword>
<sequence>MGSEGEPERRGDPVSREGFGKWTEGLWSTTLFLDAGTLRFLRQILQPAAVVAGLGLAGKLTGFLAQMVVAARFGTGLEKSAFDVAMVMPDFLFLFTGGTLAVVLVPVLTALSLRDPHEAARLATTAALLTLISLTLAGLLIAGSAPFWVHRVFGPGLPPEGQEVAIRLLRILWIGTVLFGLSGVLTAVLHTARRFAWPALGSVLADAGPILGTLALAGPLGIVGLALGVILGAFLHNLSLLPGLRRWTWAWAVDLRHPGLRQAGRLLLLRGLIVALAYFQIAWGYRLVGGMAPEAVAALAYAWRLMQVPQTLISTSLATVLLPTLSAHVARGDPEALWQDLVRTLRVAGGLSLLAGGVLGFGGETLVRAMLARGAFGEASVEAVGAALRMFAPGLLTYTIAELAARAFYARHDFLRPLAAAAIGTAAYLGMAPLFAHALGPSGPALANSLAIGLEGLLLLRGLRRIRMAPPSPPLMRQIPPEIR</sequence>
<dbReference type="EMBL" id="FYEK01000012">
    <property type="protein sequence ID" value="SNB60729.1"/>
    <property type="molecule type" value="Genomic_DNA"/>
</dbReference>
<keyword evidence="4" id="KW-0133">Cell shape</keyword>
<dbReference type="OrthoDB" id="9804143at2"/>
<accession>A0A212QMY9</accession>
<proteinExistence type="predicted"/>
<evidence type="ECO:0000256" key="7">
    <source>
        <dbReference type="ARBA" id="ARBA00023136"/>
    </source>
</evidence>
<keyword evidence="7 8" id="KW-0472">Membrane</keyword>
<feature type="transmembrane region" description="Helical" evidence="8">
    <location>
        <begin position="383"/>
        <end position="405"/>
    </location>
</feature>
<keyword evidence="6 8" id="KW-1133">Transmembrane helix</keyword>
<dbReference type="GO" id="GO:0008360">
    <property type="term" value="P:regulation of cell shape"/>
    <property type="evidence" value="ECO:0007669"/>
    <property type="project" value="UniProtKB-KW"/>
</dbReference>
<feature type="transmembrane region" description="Helical" evidence="8">
    <location>
        <begin position="222"/>
        <end position="244"/>
    </location>
</feature>
<dbReference type="Proteomes" id="UP000197025">
    <property type="component" value="Unassembled WGS sequence"/>
</dbReference>
<dbReference type="PRINTS" id="PR01806">
    <property type="entry name" value="VIRFACTRMVIN"/>
</dbReference>
<dbReference type="GO" id="GO:0005886">
    <property type="term" value="C:plasma membrane"/>
    <property type="evidence" value="ECO:0007669"/>
    <property type="project" value="UniProtKB-SubCell"/>
</dbReference>
<evidence type="ECO:0000313" key="9">
    <source>
        <dbReference type="EMBL" id="SNB60729.1"/>
    </source>
</evidence>
<dbReference type="InterPro" id="IPR004268">
    <property type="entry name" value="MurJ"/>
</dbReference>
<dbReference type="GO" id="GO:0034204">
    <property type="term" value="P:lipid translocation"/>
    <property type="evidence" value="ECO:0007669"/>
    <property type="project" value="TreeGrafter"/>
</dbReference>
<keyword evidence="2" id="KW-1003">Cell membrane</keyword>
<dbReference type="InterPro" id="IPR051050">
    <property type="entry name" value="Lipid_II_flippase_MurJ/MviN"/>
</dbReference>
<reference evidence="10" key="1">
    <citation type="submission" date="2017-06" db="EMBL/GenBank/DDBJ databases">
        <authorList>
            <person name="Varghese N."/>
            <person name="Submissions S."/>
        </authorList>
    </citation>
    <scope>NUCLEOTIDE SEQUENCE [LARGE SCALE GENOMIC DNA]</scope>
    <source>
        <strain evidence="10">JAD2</strain>
    </source>
</reference>
<evidence type="ECO:0000313" key="10">
    <source>
        <dbReference type="Proteomes" id="UP000197025"/>
    </source>
</evidence>
<dbReference type="PANTHER" id="PTHR47019:SF1">
    <property type="entry name" value="LIPID II FLIPPASE MURJ"/>
    <property type="match status" value="1"/>
</dbReference>
<evidence type="ECO:0000256" key="6">
    <source>
        <dbReference type="ARBA" id="ARBA00022989"/>
    </source>
</evidence>
<dbReference type="RefSeq" id="WP_088570400.1">
    <property type="nucleotide sequence ID" value="NZ_FYEK01000012.1"/>
</dbReference>
<feature type="transmembrane region" description="Helical" evidence="8">
    <location>
        <begin position="417"/>
        <end position="439"/>
    </location>
</feature>
<gene>
    <name evidence="9" type="ORF">SAMN02746019_00025900</name>
</gene>
<comment type="subcellular location">
    <subcellularLocation>
        <location evidence="1">Cell membrane</location>
        <topology evidence="1">Multi-pass membrane protein</topology>
    </subcellularLocation>
</comment>
<dbReference type="AlphaFoldDB" id="A0A212QMY9"/>
<evidence type="ECO:0000256" key="5">
    <source>
        <dbReference type="ARBA" id="ARBA00022984"/>
    </source>
</evidence>
<protein>
    <submittedName>
        <fullName evidence="9">Putative peptidoglycan lipid II flippase</fullName>
    </submittedName>
</protein>
<feature type="transmembrane region" description="Helical" evidence="8">
    <location>
        <begin position="195"/>
        <end position="216"/>
    </location>
</feature>
<feature type="transmembrane region" description="Helical" evidence="8">
    <location>
        <begin position="305"/>
        <end position="325"/>
    </location>
</feature>
<evidence type="ECO:0000256" key="8">
    <source>
        <dbReference type="SAM" id="Phobius"/>
    </source>
</evidence>
<dbReference type="Pfam" id="PF03023">
    <property type="entry name" value="MurJ"/>
    <property type="match status" value="1"/>
</dbReference>
<dbReference type="GO" id="GO:0009252">
    <property type="term" value="P:peptidoglycan biosynthetic process"/>
    <property type="evidence" value="ECO:0007669"/>
    <property type="project" value="UniProtKB-KW"/>
</dbReference>
<dbReference type="InParanoid" id="A0A212QMY9"/>
<evidence type="ECO:0000256" key="3">
    <source>
        <dbReference type="ARBA" id="ARBA00022692"/>
    </source>
</evidence>
<feature type="transmembrane region" description="Helical" evidence="8">
    <location>
        <begin position="168"/>
        <end position="188"/>
    </location>
</feature>
<feature type="transmembrane region" description="Helical" evidence="8">
    <location>
        <begin position="48"/>
        <end position="71"/>
    </location>
</feature>
<keyword evidence="5" id="KW-0573">Peptidoglycan synthesis</keyword>
<evidence type="ECO:0000256" key="1">
    <source>
        <dbReference type="ARBA" id="ARBA00004651"/>
    </source>
</evidence>
<dbReference type="PANTHER" id="PTHR47019">
    <property type="entry name" value="LIPID II FLIPPASE MURJ"/>
    <property type="match status" value="1"/>
</dbReference>
<feature type="transmembrane region" description="Helical" evidence="8">
    <location>
        <begin position="265"/>
        <end position="285"/>
    </location>
</feature>
<name>A0A212QMY9_9CHLR</name>
<feature type="transmembrane region" description="Helical" evidence="8">
    <location>
        <begin position="445"/>
        <end position="463"/>
    </location>
</feature>
<feature type="transmembrane region" description="Helical" evidence="8">
    <location>
        <begin position="125"/>
        <end position="148"/>
    </location>
</feature>
<organism evidence="9 10">
    <name type="scientific">Thermoflexus hugenholtzii JAD2</name>
    <dbReference type="NCBI Taxonomy" id="877466"/>
    <lineage>
        <taxon>Bacteria</taxon>
        <taxon>Bacillati</taxon>
        <taxon>Chloroflexota</taxon>
        <taxon>Thermoflexia</taxon>
        <taxon>Thermoflexales</taxon>
        <taxon>Thermoflexaceae</taxon>
        <taxon>Thermoflexus</taxon>
    </lineage>
</organism>
<feature type="transmembrane region" description="Helical" evidence="8">
    <location>
        <begin position="345"/>
        <end position="363"/>
    </location>
</feature>
<dbReference type="GO" id="GO:0015648">
    <property type="term" value="F:lipid-linked peptidoglycan transporter activity"/>
    <property type="evidence" value="ECO:0007669"/>
    <property type="project" value="TreeGrafter"/>
</dbReference>
<evidence type="ECO:0000256" key="2">
    <source>
        <dbReference type="ARBA" id="ARBA00022475"/>
    </source>
</evidence>
<keyword evidence="10" id="KW-1185">Reference proteome</keyword>